<gene>
    <name evidence="2" type="ORF">ACFQFD_10510</name>
</gene>
<dbReference type="RefSeq" id="WP_284063195.1">
    <property type="nucleotide sequence ID" value="NZ_CP126158.1"/>
</dbReference>
<dbReference type="GeneID" id="81209480"/>
<evidence type="ECO:0000313" key="2">
    <source>
        <dbReference type="EMBL" id="MFC6786406.1"/>
    </source>
</evidence>
<evidence type="ECO:0000313" key="3">
    <source>
        <dbReference type="Proteomes" id="UP001596443"/>
    </source>
</evidence>
<feature type="domain" description="DUF6884" evidence="1">
    <location>
        <begin position="8"/>
        <end position="136"/>
    </location>
</feature>
<dbReference type="Pfam" id="PF21818">
    <property type="entry name" value="DUF6884"/>
    <property type="match status" value="1"/>
</dbReference>
<dbReference type="EMBL" id="JBHSWX010000012">
    <property type="protein sequence ID" value="MFC6786406.1"/>
    <property type="molecule type" value="Genomic_DNA"/>
</dbReference>
<reference evidence="2 3" key="1">
    <citation type="journal article" date="2019" name="Int. J. Syst. Evol. Microbiol.">
        <title>The Global Catalogue of Microorganisms (GCM) 10K type strain sequencing project: providing services to taxonomists for standard genome sequencing and annotation.</title>
        <authorList>
            <consortium name="The Broad Institute Genomics Platform"/>
            <consortium name="The Broad Institute Genome Sequencing Center for Infectious Disease"/>
            <person name="Wu L."/>
            <person name="Ma J."/>
        </authorList>
    </citation>
    <scope>NUCLEOTIDE SEQUENCE [LARGE SCALE GENOMIC DNA]</scope>
    <source>
        <strain evidence="2 3">SYNS20</strain>
    </source>
</reference>
<dbReference type="InterPro" id="IPR049251">
    <property type="entry name" value="DUF6884"/>
</dbReference>
<dbReference type="AlphaFoldDB" id="A0ABD5TCW8"/>
<comment type="caution">
    <text evidence="2">The sequence shown here is derived from an EMBL/GenBank/DDBJ whole genome shotgun (WGS) entry which is preliminary data.</text>
</comment>
<name>A0ABD5TCW8_9EURY</name>
<evidence type="ECO:0000259" key="1">
    <source>
        <dbReference type="Pfam" id="PF21818"/>
    </source>
</evidence>
<accession>A0ABD5TCW8</accession>
<organism evidence="2 3">
    <name type="scientific">Halobaculum halobium</name>
    <dbReference type="NCBI Taxonomy" id="3032281"/>
    <lineage>
        <taxon>Archaea</taxon>
        <taxon>Methanobacteriati</taxon>
        <taxon>Methanobacteriota</taxon>
        <taxon>Stenosarchaea group</taxon>
        <taxon>Halobacteria</taxon>
        <taxon>Halobacteriales</taxon>
        <taxon>Haloferacaceae</taxon>
        <taxon>Halobaculum</taxon>
    </lineage>
</organism>
<dbReference type="Proteomes" id="UP001596443">
    <property type="component" value="Unassembled WGS sequence"/>
</dbReference>
<sequence length="154" mass="17751">MTELLIQGCSQRKNDPNKPVPPEQLYDGYFFRILEANRSESGRNIEVVVLSAKHGFVTQEDRITKYDTQMTQNRATELNSDIVQSFNEYVRDSDFSDVWVNVGQPYLRALDGIESGIQAEFHYLQGRLGERGHHLKRLLQGDHETVKDELSHID</sequence>
<keyword evidence="3" id="KW-1185">Reference proteome</keyword>
<proteinExistence type="predicted"/>
<protein>
    <submittedName>
        <fullName evidence="2">DUF6884 domain-containing protein</fullName>
    </submittedName>
</protein>